<evidence type="ECO:0000256" key="9">
    <source>
        <dbReference type="ARBA" id="ARBA00023274"/>
    </source>
</evidence>
<evidence type="ECO:0000256" key="3">
    <source>
        <dbReference type="ARBA" id="ARBA00022640"/>
    </source>
</evidence>
<keyword evidence="7" id="KW-0809">Transit peptide</keyword>
<feature type="domain" description="RRM" evidence="15">
    <location>
        <begin position="80"/>
        <end position="213"/>
    </location>
</feature>
<keyword evidence="8" id="KW-0689">Ribosomal protein</keyword>
<evidence type="ECO:0000256" key="14">
    <source>
        <dbReference type="PROSITE-ProRule" id="PRU00176"/>
    </source>
</evidence>
<dbReference type="PANTHER" id="PTHR48025">
    <property type="entry name" value="OS02G0815200 PROTEIN"/>
    <property type="match status" value="1"/>
</dbReference>
<accession>A0AA38TYF1</accession>
<dbReference type="InterPro" id="IPR050502">
    <property type="entry name" value="Euk_RNA-bind_prot"/>
</dbReference>
<name>A0AA38TYF1_9ASTR</name>
<dbReference type="InterPro" id="IPR000504">
    <property type="entry name" value="RRM_dom"/>
</dbReference>
<evidence type="ECO:0000313" key="16">
    <source>
        <dbReference type="EMBL" id="KAJ9563245.1"/>
    </source>
</evidence>
<comment type="similarity">
    <text evidence="10">Belongs to the chloroplast-specific ribosomal protein cS22 family.</text>
</comment>
<dbReference type="InterPro" id="IPR012677">
    <property type="entry name" value="Nucleotide-bd_a/b_plait_sf"/>
</dbReference>
<proteinExistence type="inferred from homology"/>
<evidence type="ECO:0000256" key="2">
    <source>
        <dbReference type="ARBA" id="ARBA00022528"/>
    </source>
</evidence>
<evidence type="ECO:0000256" key="10">
    <source>
        <dbReference type="ARBA" id="ARBA00061529"/>
    </source>
</evidence>
<evidence type="ECO:0000256" key="13">
    <source>
        <dbReference type="ARBA" id="ARBA00077833"/>
    </source>
</evidence>
<keyword evidence="6 14" id="KW-0694">RNA-binding</keyword>
<feature type="domain" description="RRM" evidence="15">
    <location>
        <begin position="234"/>
        <end position="306"/>
    </location>
</feature>
<dbReference type="EMBL" id="JARYMX010000002">
    <property type="protein sequence ID" value="KAJ9563245.1"/>
    <property type="molecule type" value="Genomic_DNA"/>
</dbReference>
<dbReference type="GO" id="GO:0009535">
    <property type="term" value="C:chloroplast thylakoid membrane"/>
    <property type="evidence" value="ECO:0007669"/>
    <property type="project" value="TreeGrafter"/>
</dbReference>
<evidence type="ECO:0000313" key="17">
    <source>
        <dbReference type="Proteomes" id="UP001172457"/>
    </source>
</evidence>
<keyword evidence="9" id="KW-0687">Ribonucleoprotein</keyword>
<dbReference type="GO" id="GO:0003729">
    <property type="term" value="F:mRNA binding"/>
    <property type="evidence" value="ECO:0007669"/>
    <property type="project" value="TreeGrafter"/>
</dbReference>
<dbReference type="FunFam" id="3.30.70.330:FF:000401">
    <property type="entry name" value="30S ribosomal protein 2, chloroplastic"/>
    <property type="match status" value="1"/>
</dbReference>
<keyword evidence="5" id="KW-0677">Repeat</keyword>
<evidence type="ECO:0000256" key="5">
    <source>
        <dbReference type="ARBA" id="ARBA00022737"/>
    </source>
</evidence>
<evidence type="ECO:0000256" key="6">
    <source>
        <dbReference type="ARBA" id="ARBA00022884"/>
    </source>
</evidence>
<sequence length="306" mass="33942">MATISSSIISPTSYLHHHSTPKSFKFQQTNFINPTLSLSQTPLRFTLSNPRHRTRLLSVAEDTPATEAAVTIDPTSEAARRLYVGNIPRTTSNDKLQKLRPTNFSRSFVFWETVGFWISLRSSSTNLGRPQMAWSHRNSHKVVAVPEFECWEDKISTINLNATTQVMYDKYSGRSRRFGFVTMKTVDDANAAIEKLDGTEIGGRKIKVNVTEKPLNGVVSVLQTEETPFVDSPYKIYVGNLAKTVTSDSLKTFFAEKGNVVGAKVSRVPGTSKSTGFGFVSFSSEEEVEAAISSFNNAVLEGQKIR</sequence>
<dbReference type="GO" id="GO:0005840">
    <property type="term" value="C:ribosome"/>
    <property type="evidence" value="ECO:0007669"/>
    <property type="project" value="UniProtKB-KW"/>
</dbReference>
<organism evidence="16 17">
    <name type="scientific">Centaurea solstitialis</name>
    <name type="common">yellow star-thistle</name>
    <dbReference type="NCBI Taxonomy" id="347529"/>
    <lineage>
        <taxon>Eukaryota</taxon>
        <taxon>Viridiplantae</taxon>
        <taxon>Streptophyta</taxon>
        <taxon>Embryophyta</taxon>
        <taxon>Tracheophyta</taxon>
        <taxon>Spermatophyta</taxon>
        <taxon>Magnoliopsida</taxon>
        <taxon>eudicotyledons</taxon>
        <taxon>Gunneridae</taxon>
        <taxon>Pentapetalae</taxon>
        <taxon>asterids</taxon>
        <taxon>campanulids</taxon>
        <taxon>Asterales</taxon>
        <taxon>Asteraceae</taxon>
        <taxon>Carduoideae</taxon>
        <taxon>Cardueae</taxon>
        <taxon>Centaureinae</taxon>
        <taxon>Centaurea</taxon>
    </lineage>
</organism>
<evidence type="ECO:0000256" key="1">
    <source>
        <dbReference type="ARBA" id="ARBA00004229"/>
    </source>
</evidence>
<keyword evidence="2" id="KW-0150">Chloroplast</keyword>
<dbReference type="GO" id="GO:1901259">
    <property type="term" value="P:chloroplast rRNA processing"/>
    <property type="evidence" value="ECO:0007669"/>
    <property type="project" value="TreeGrafter"/>
</dbReference>
<dbReference type="PROSITE" id="PS50102">
    <property type="entry name" value="RRM"/>
    <property type="match status" value="2"/>
</dbReference>
<evidence type="ECO:0000256" key="11">
    <source>
        <dbReference type="ARBA" id="ARBA00063129"/>
    </source>
</evidence>
<dbReference type="InterPro" id="IPR035979">
    <property type="entry name" value="RBD_domain_sf"/>
</dbReference>
<dbReference type="Proteomes" id="UP001172457">
    <property type="component" value="Chromosome 2"/>
</dbReference>
<dbReference type="SUPFAM" id="SSF54928">
    <property type="entry name" value="RNA-binding domain, RBD"/>
    <property type="match status" value="1"/>
</dbReference>
<dbReference type="AlphaFoldDB" id="A0AA38TYF1"/>
<evidence type="ECO:0000256" key="4">
    <source>
        <dbReference type="ARBA" id="ARBA00022730"/>
    </source>
</evidence>
<feature type="non-terminal residue" evidence="16">
    <location>
        <position position="306"/>
    </location>
</feature>
<protein>
    <recommendedName>
        <fullName evidence="12">Small ribosomal subunit protein cS22</fullName>
    </recommendedName>
    <alternativeName>
        <fullName evidence="13">30S ribosomal protein 2, chloroplastic</fullName>
    </alternativeName>
</protein>
<comment type="caution">
    <text evidence="16">The sequence shown here is derived from an EMBL/GenBank/DDBJ whole genome shotgun (WGS) entry which is preliminary data.</text>
</comment>
<dbReference type="GO" id="GO:1990904">
    <property type="term" value="C:ribonucleoprotein complex"/>
    <property type="evidence" value="ECO:0007669"/>
    <property type="project" value="UniProtKB-KW"/>
</dbReference>
<evidence type="ECO:0000256" key="12">
    <source>
        <dbReference type="ARBA" id="ARBA00070346"/>
    </source>
</evidence>
<keyword evidence="3" id="KW-0934">Plastid</keyword>
<reference evidence="16" key="1">
    <citation type="submission" date="2023-03" db="EMBL/GenBank/DDBJ databases">
        <title>Chromosome-scale reference genome and RAD-based genetic map of yellow starthistle (Centaurea solstitialis) reveal putative structural variation and QTLs associated with invader traits.</title>
        <authorList>
            <person name="Reatini B."/>
            <person name="Cang F.A."/>
            <person name="Jiang Q."/>
            <person name="Mckibben M.T.W."/>
            <person name="Barker M.S."/>
            <person name="Rieseberg L.H."/>
            <person name="Dlugosch K.M."/>
        </authorList>
    </citation>
    <scope>NUCLEOTIDE SEQUENCE</scope>
    <source>
        <strain evidence="16">CAN-66</strain>
        <tissue evidence="16">Leaf</tissue>
    </source>
</reference>
<evidence type="ECO:0000256" key="8">
    <source>
        <dbReference type="ARBA" id="ARBA00022980"/>
    </source>
</evidence>
<dbReference type="SMART" id="SM00360">
    <property type="entry name" value="RRM"/>
    <property type="match status" value="2"/>
</dbReference>
<dbReference type="PANTHER" id="PTHR48025:SF4">
    <property type="entry name" value="SMALL RIBOSOMAL SUBUNIT PROTEIN CS22"/>
    <property type="match status" value="1"/>
</dbReference>
<evidence type="ECO:0000256" key="7">
    <source>
        <dbReference type="ARBA" id="ARBA00022946"/>
    </source>
</evidence>
<comment type="subcellular location">
    <subcellularLocation>
        <location evidence="1">Plastid</location>
        <location evidence="1">Chloroplast</location>
    </subcellularLocation>
</comment>
<dbReference type="Pfam" id="PF00076">
    <property type="entry name" value="RRM_1"/>
    <property type="match status" value="2"/>
</dbReference>
<comment type="subunit">
    <text evidence="11">Component of the chloroplast small ribosomal subunit (SSU). Mature 70S chloroplast ribosomes of higher plants consist of a small (30S) and a large (50S) subunit. The 30S small subunit contains 1 molecule of ribosomal RNA (16S rRNA) and 24 different proteins. The 50S large subunit contains 3 rRNA molecules (23S, 5S and 4.5S rRNA) and 33 different proteins.</text>
</comment>
<keyword evidence="17" id="KW-1185">Reference proteome</keyword>
<gene>
    <name evidence="16" type="ORF">OSB04_008405</name>
</gene>
<evidence type="ECO:0000259" key="15">
    <source>
        <dbReference type="PROSITE" id="PS50102"/>
    </source>
</evidence>
<dbReference type="GO" id="GO:0019843">
    <property type="term" value="F:rRNA binding"/>
    <property type="evidence" value="ECO:0007669"/>
    <property type="project" value="UniProtKB-KW"/>
</dbReference>
<dbReference type="Gene3D" id="3.30.70.330">
    <property type="match status" value="2"/>
</dbReference>
<keyword evidence="4" id="KW-0699">rRNA-binding</keyword>